<evidence type="ECO:0000313" key="2">
    <source>
        <dbReference type="Proteomes" id="UP000245626"/>
    </source>
</evidence>
<evidence type="ECO:0000313" key="1">
    <source>
        <dbReference type="EMBL" id="PWN52023.1"/>
    </source>
</evidence>
<accession>A0ACD0P1Q1</accession>
<proteinExistence type="predicted"/>
<keyword evidence="2" id="KW-1185">Reference proteome</keyword>
<name>A0ACD0P1Q1_9BASI</name>
<dbReference type="EMBL" id="KZ819801">
    <property type="protein sequence ID" value="PWN52023.1"/>
    <property type="molecule type" value="Genomic_DNA"/>
</dbReference>
<protein>
    <submittedName>
        <fullName evidence="1">Uncharacterized protein</fullName>
    </submittedName>
</protein>
<gene>
    <name evidence="1" type="ORF">IE53DRAFT_312878</name>
</gene>
<sequence>MVLTAGSEAGAEPGIIFEALPLDLAKSFLVLIIIYSIFFGMVVLDFVSNIRFDLRLIRKPGWTQLPKLLSRGGYLLCRLLSPTCLLLVLLYLVLPFDNCESVPRAFNILGMFLLDSVALIFVQRTMALYAWNPKVVVPLTVHYLIVVAASAISVPFYGLGVRIPNSNYCAYDTRRDLTRSMAANITYKATSMLLDIAVMLLTLHRLIEGGLTSILKARGKRVYYGKTTSSLSSFLIRQGFHFYVLQSATDIIFITMFWSFNEVSYQVIGSALIFSIPPIAAGAAFREMGRAASQISPRDGTRVNEIMNSSGASGSEGRVGGPGSEGKARSRKTSEGHMPSHSAAMGYGLGIASQGQNAMGREEKRDGASWSGRGGLGNQTTSRHGEGSGVIVTVGTVSRTDDADENWDVIESPRNSSDLRTGDHESVEIRRNWPKLSANGMGRLEKGIEKTEGSRDSFTSYNSELSPVNQRDDPLSSSSSPHGRQRYAGRSPVNATQHGPAIEPESPWLPTTPESPYPHTPRITFAQNDYSNLAYPAPSASSSGRSRIQSSEVDPRSFYFLPPANDPAPLPSASSSGDGINEVVDEQPRWGAM</sequence>
<reference evidence="1 2" key="1">
    <citation type="journal article" date="2018" name="Mol. Biol. Evol.">
        <title>Broad Genomic Sampling Reveals a Smut Pathogenic Ancestry of the Fungal Clade Ustilaginomycotina.</title>
        <authorList>
            <person name="Kijpornyongpan T."/>
            <person name="Mondo S.J."/>
            <person name="Barry K."/>
            <person name="Sandor L."/>
            <person name="Lee J."/>
            <person name="Lipzen A."/>
            <person name="Pangilinan J."/>
            <person name="LaButti K."/>
            <person name="Hainaut M."/>
            <person name="Henrissat B."/>
            <person name="Grigoriev I.V."/>
            <person name="Spatafora J.W."/>
            <person name="Aime M.C."/>
        </authorList>
    </citation>
    <scope>NUCLEOTIDE SEQUENCE [LARGE SCALE GENOMIC DNA]</scope>
    <source>
        <strain evidence="1 2">SA 807</strain>
    </source>
</reference>
<dbReference type="Proteomes" id="UP000245626">
    <property type="component" value="Unassembled WGS sequence"/>
</dbReference>
<organism evidence="1 2">
    <name type="scientific">Violaceomyces palustris</name>
    <dbReference type="NCBI Taxonomy" id="1673888"/>
    <lineage>
        <taxon>Eukaryota</taxon>
        <taxon>Fungi</taxon>
        <taxon>Dikarya</taxon>
        <taxon>Basidiomycota</taxon>
        <taxon>Ustilaginomycotina</taxon>
        <taxon>Ustilaginomycetes</taxon>
        <taxon>Violaceomycetales</taxon>
        <taxon>Violaceomycetaceae</taxon>
        <taxon>Violaceomyces</taxon>
    </lineage>
</organism>